<comment type="caution">
    <text evidence="1">The sequence shown here is derived from an EMBL/GenBank/DDBJ whole genome shotgun (WGS) entry which is preliminary data.</text>
</comment>
<keyword evidence="2" id="KW-1185">Reference proteome</keyword>
<evidence type="ECO:0008006" key="3">
    <source>
        <dbReference type="Google" id="ProtNLM"/>
    </source>
</evidence>
<dbReference type="InterPro" id="IPR036663">
    <property type="entry name" value="Fumarylacetoacetase_C_sf"/>
</dbReference>
<protein>
    <recommendedName>
        <fullName evidence="3">Fumarylacetoacetase-like C-terminal domain-containing protein</fullName>
    </recommendedName>
</protein>
<evidence type="ECO:0000313" key="2">
    <source>
        <dbReference type="Proteomes" id="UP000661507"/>
    </source>
</evidence>
<sequence>MSPAPQTMAEAEAIQLATLSALGVRRGGWKLGRAEGQIISAPMPVGPVDEAQPVLTLPSGTRIELELALRFRDVPPSDALELQALPGIADLVVLFEFVRTRFSAPASGYDRIADCISNERVVAVTASGSWSPAILESLPLVQLFLDGAEIARHEGAHPAASLAPLLGAWQARCAGAGLALAAGEIVTLGSLTGVLPVPPEGAEYLGRIGDLPPLRCRVRPLETARA</sequence>
<evidence type="ECO:0000313" key="1">
    <source>
        <dbReference type="EMBL" id="GGJ23919.1"/>
    </source>
</evidence>
<dbReference type="GO" id="GO:0003824">
    <property type="term" value="F:catalytic activity"/>
    <property type="evidence" value="ECO:0007669"/>
    <property type="project" value="InterPro"/>
</dbReference>
<proteinExistence type="predicted"/>
<dbReference type="Gene3D" id="3.90.850.10">
    <property type="entry name" value="Fumarylacetoacetase-like, C-terminal domain"/>
    <property type="match status" value="1"/>
</dbReference>
<dbReference type="Proteomes" id="UP000661507">
    <property type="component" value="Unassembled WGS sequence"/>
</dbReference>
<dbReference type="EMBL" id="BMKW01000008">
    <property type="protein sequence ID" value="GGJ23919.1"/>
    <property type="molecule type" value="Genomic_DNA"/>
</dbReference>
<gene>
    <name evidence="1" type="ORF">GCM10011320_34040</name>
</gene>
<name>A0A917KR46_9PROT</name>
<organism evidence="1 2">
    <name type="scientific">Neoroseomonas lacus</name>
    <dbReference type="NCBI Taxonomy" id="287609"/>
    <lineage>
        <taxon>Bacteria</taxon>
        <taxon>Pseudomonadati</taxon>
        <taxon>Pseudomonadota</taxon>
        <taxon>Alphaproteobacteria</taxon>
        <taxon>Acetobacterales</taxon>
        <taxon>Acetobacteraceae</taxon>
        <taxon>Neoroseomonas</taxon>
    </lineage>
</organism>
<reference evidence="1" key="1">
    <citation type="journal article" date="2014" name="Int. J. Syst. Evol. Microbiol.">
        <title>Complete genome sequence of Corynebacterium casei LMG S-19264T (=DSM 44701T), isolated from a smear-ripened cheese.</title>
        <authorList>
            <consortium name="US DOE Joint Genome Institute (JGI-PGF)"/>
            <person name="Walter F."/>
            <person name="Albersmeier A."/>
            <person name="Kalinowski J."/>
            <person name="Ruckert C."/>
        </authorList>
    </citation>
    <scope>NUCLEOTIDE SEQUENCE</scope>
    <source>
        <strain evidence="1">CGMCC 1.3617</strain>
    </source>
</reference>
<reference evidence="1" key="2">
    <citation type="submission" date="2020-09" db="EMBL/GenBank/DDBJ databases">
        <authorList>
            <person name="Sun Q."/>
            <person name="Zhou Y."/>
        </authorList>
    </citation>
    <scope>NUCLEOTIDE SEQUENCE</scope>
    <source>
        <strain evidence="1">CGMCC 1.3617</strain>
    </source>
</reference>
<dbReference type="SUPFAM" id="SSF56529">
    <property type="entry name" value="FAH"/>
    <property type="match status" value="1"/>
</dbReference>
<dbReference type="AlphaFoldDB" id="A0A917KR46"/>
<accession>A0A917KR46</accession>